<dbReference type="CDD" id="cd00041">
    <property type="entry name" value="CUB"/>
    <property type="match status" value="1"/>
</dbReference>
<accession>H2M8H8</accession>
<feature type="chain" id="PRO_5017435380" description="CUB domain-containing protein" evidence="8">
    <location>
        <begin position="28"/>
        <end position="236"/>
    </location>
</feature>
<feature type="disulfide bond" evidence="7">
    <location>
        <begin position="33"/>
        <end position="60"/>
    </location>
</feature>
<dbReference type="PANTHER" id="PTHR46806:SF3">
    <property type="entry name" value="DISCOIDIN, CUB AND LCCL DOMAIN-CONTAINING PROTEIN 2"/>
    <property type="match status" value="1"/>
</dbReference>
<dbReference type="Gene3D" id="2.60.120.290">
    <property type="entry name" value="Spermadhesin, CUB domain"/>
    <property type="match status" value="1"/>
</dbReference>
<dbReference type="Proteomes" id="UP000001038">
    <property type="component" value="Chromosome 21"/>
</dbReference>
<reference evidence="10 11" key="1">
    <citation type="journal article" date="2007" name="Nature">
        <title>The medaka draft genome and insights into vertebrate genome evolution.</title>
        <authorList>
            <person name="Kasahara M."/>
            <person name="Naruse K."/>
            <person name="Sasaki S."/>
            <person name="Nakatani Y."/>
            <person name="Qu W."/>
            <person name="Ahsan B."/>
            <person name="Yamada T."/>
            <person name="Nagayasu Y."/>
            <person name="Doi K."/>
            <person name="Kasai Y."/>
            <person name="Jindo T."/>
            <person name="Kobayashi D."/>
            <person name="Shimada A."/>
            <person name="Toyoda A."/>
            <person name="Kuroki Y."/>
            <person name="Fujiyama A."/>
            <person name="Sasaki T."/>
            <person name="Shimizu A."/>
            <person name="Asakawa S."/>
            <person name="Shimizu N."/>
            <person name="Hashimoto S."/>
            <person name="Yang J."/>
            <person name="Lee Y."/>
            <person name="Matsushima K."/>
            <person name="Sugano S."/>
            <person name="Sakaizumi M."/>
            <person name="Narita T."/>
            <person name="Ohishi K."/>
            <person name="Haga S."/>
            <person name="Ohta F."/>
            <person name="Nomoto H."/>
            <person name="Nogata K."/>
            <person name="Morishita T."/>
            <person name="Endo T."/>
            <person name="Shin-I T."/>
            <person name="Takeda H."/>
            <person name="Morishita S."/>
            <person name="Kohara Y."/>
        </authorList>
    </citation>
    <scope>NUCLEOTIDE SEQUENCE [LARGE SCALE GENOMIC DNA]</scope>
    <source>
        <strain evidence="10 11">Hd-rR</strain>
    </source>
</reference>
<dbReference type="FunFam" id="2.60.120.290:FF:000035">
    <property type="entry name" value="Discoidin, CUB and LCCL domain-containing protein 2"/>
    <property type="match status" value="1"/>
</dbReference>
<keyword evidence="8" id="KW-0732">Signal</keyword>
<reference evidence="10" key="3">
    <citation type="submission" date="2025-09" db="UniProtKB">
        <authorList>
            <consortium name="Ensembl"/>
        </authorList>
    </citation>
    <scope>IDENTIFICATION</scope>
    <source>
        <strain evidence="10">Hd-rR</strain>
    </source>
</reference>
<dbReference type="InParanoid" id="H2M8H8"/>
<evidence type="ECO:0000256" key="2">
    <source>
        <dbReference type="ARBA" id="ARBA00022553"/>
    </source>
</evidence>
<evidence type="ECO:0000256" key="3">
    <source>
        <dbReference type="ARBA" id="ARBA00022692"/>
    </source>
</evidence>
<dbReference type="SMART" id="SM00042">
    <property type="entry name" value="CUB"/>
    <property type="match status" value="1"/>
</dbReference>
<evidence type="ECO:0000256" key="4">
    <source>
        <dbReference type="ARBA" id="ARBA00022989"/>
    </source>
</evidence>
<dbReference type="SUPFAM" id="SSF69848">
    <property type="entry name" value="LCCL domain"/>
    <property type="match status" value="1"/>
</dbReference>
<evidence type="ECO:0000259" key="9">
    <source>
        <dbReference type="PROSITE" id="PS01180"/>
    </source>
</evidence>
<keyword evidence="3" id="KW-0812">Transmembrane</keyword>
<dbReference type="InterPro" id="IPR035914">
    <property type="entry name" value="Sperma_CUB_dom_sf"/>
</dbReference>
<dbReference type="GeneTree" id="ENSGT00940000158147"/>
<keyword evidence="6 7" id="KW-1015">Disulfide bond</keyword>
<dbReference type="AlphaFoldDB" id="H2M8H8"/>
<comment type="subcellular location">
    <subcellularLocation>
        <location evidence="1">Membrane</location>
        <topology evidence="1">Single-pass type I membrane protein</topology>
    </subcellularLocation>
</comment>
<evidence type="ECO:0000256" key="5">
    <source>
        <dbReference type="ARBA" id="ARBA00023136"/>
    </source>
</evidence>
<evidence type="ECO:0000256" key="7">
    <source>
        <dbReference type="PROSITE-ProRule" id="PRU00059"/>
    </source>
</evidence>
<keyword evidence="11" id="KW-1185">Reference proteome</keyword>
<sequence>MVGRGPPGAGALALSIFVILTAEGCGAQKGDGCGPSVLGPSSGTLSSRGYPRTYPNNSVCEWEISVPRGKRIHFRFAFLDIEDNNCQVNYLRLYNGIGTKRSEIEKYCGLGLKVEKLIETSDHLATVQFMSGTHHTGRGFYLSYSTTDHADLITCSDKGRDFSEAEFSKYCPAGCSTSAEEVSGTIPKGYREVRGVLGGGGGVFLSSLQVHTKHLLISTLTSLPKPSLPPAVCEPH</sequence>
<evidence type="ECO:0000313" key="10">
    <source>
        <dbReference type="Ensembl" id="ENSORLP00000014794.2"/>
    </source>
</evidence>
<dbReference type="Ensembl" id="ENSORLT00000014795.2">
    <property type="protein sequence ID" value="ENSORLP00000014794.2"/>
    <property type="gene ID" value="ENSORLG00000011807.2"/>
</dbReference>
<dbReference type="HOGENOM" id="CLU_016654_0_0_1"/>
<name>H2M8H8_ORYLA</name>
<dbReference type="Bgee" id="ENSORLG00000011807">
    <property type="expression patterns" value="Expressed in liver and 14 other cell types or tissues"/>
</dbReference>
<dbReference type="PROSITE" id="PS01180">
    <property type="entry name" value="CUB"/>
    <property type="match status" value="1"/>
</dbReference>
<feature type="signal peptide" evidence="8">
    <location>
        <begin position="1"/>
        <end position="27"/>
    </location>
</feature>
<dbReference type="SUPFAM" id="SSF49854">
    <property type="entry name" value="Spermadhesin, CUB domain"/>
    <property type="match status" value="1"/>
</dbReference>
<dbReference type="InterPro" id="IPR050633">
    <property type="entry name" value="Neuropilin_MCO_CoagFactor"/>
</dbReference>
<dbReference type="STRING" id="8090.ENSORLP00000014794"/>
<dbReference type="InterPro" id="IPR036609">
    <property type="entry name" value="LCCL_sf"/>
</dbReference>
<feature type="domain" description="CUB" evidence="9">
    <location>
        <begin position="33"/>
        <end position="147"/>
    </location>
</feature>
<evidence type="ECO:0000256" key="6">
    <source>
        <dbReference type="ARBA" id="ARBA00023157"/>
    </source>
</evidence>
<keyword evidence="4" id="KW-1133">Transmembrane helix</keyword>
<dbReference type="PANTHER" id="PTHR46806">
    <property type="entry name" value="F5/8 TYPE C DOMAIN-CONTAINING PROTEIN"/>
    <property type="match status" value="1"/>
</dbReference>
<evidence type="ECO:0000256" key="8">
    <source>
        <dbReference type="SAM" id="SignalP"/>
    </source>
</evidence>
<dbReference type="InterPro" id="IPR000859">
    <property type="entry name" value="CUB_dom"/>
</dbReference>
<dbReference type="GO" id="GO:0016020">
    <property type="term" value="C:membrane"/>
    <property type="evidence" value="ECO:0007669"/>
    <property type="project" value="UniProtKB-SubCell"/>
</dbReference>
<dbReference type="SMART" id="SM00603">
    <property type="entry name" value="LCCL"/>
    <property type="match status" value="1"/>
</dbReference>
<comment type="caution">
    <text evidence="7">Lacks conserved residue(s) required for the propagation of feature annotation.</text>
</comment>
<keyword evidence="5" id="KW-0472">Membrane</keyword>
<dbReference type="Pfam" id="PF00431">
    <property type="entry name" value="CUB"/>
    <property type="match status" value="1"/>
</dbReference>
<evidence type="ECO:0000256" key="1">
    <source>
        <dbReference type="ARBA" id="ARBA00004479"/>
    </source>
</evidence>
<dbReference type="InterPro" id="IPR004043">
    <property type="entry name" value="LCCL"/>
</dbReference>
<organism evidence="10 11">
    <name type="scientific">Oryzias latipes</name>
    <name type="common">Japanese rice fish</name>
    <name type="synonym">Japanese killifish</name>
    <dbReference type="NCBI Taxonomy" id="8090"/>
    <lineage>
        <taxon>Eukaryota</taxon>
        <taxon>Metazoa</taxon>
        <taxon>Chordata</taxon>
        <taxon>Craniata</taxon>
        <taxon>Vertebrata</taxon>
        <taxon>Euteleostomi</taxon>
        <taxon>Actinopterygii</taxon>
        <taxon>Neopterygii</taxon>
        <taxon>Teleostei</taxon>
        <taxon>Neoteleostei</taxon>
        <taxon>Acanthomorphata</taxon>
        <taxon>Ovalentaria</taxon>
        <taxon>Atherinomorphae</taxon>
        <taxon>Beloniformes</taxon>
        <taxon>Adrianichthyidae</taxon>
        <taxon>Oryziinae</taxon>
        <taxon>Oryzias</taxon>
    </lineage>
</organism>
<keyword evidence="2" id="KW-0597">Phosphoprotein</keyword>
<reference evidence="10" key="2">
    <citation type="submission" date="2025-08" db="UniProtKB">
        <authorList>
            <consortium name="Ensembl"/>
        </authorList>
    </citation>
    <scope>IDENTIFICATION</scope>
    <source>
        <strain evidence="10">Hd-rR</strain>
    </source>
</reference>
<dbReference type="eggNOG" id="ENOG502QRMB">
    <property type="taxonomic scope" value="Eukaryota"/>
</dbReference>
<evidence type="ECO:0000313" key="11">
    <source>
        <dbReference type="Proteomes" id="UP000001038"/>
    </source>
</evidence>
<protein>
    <recommendedName>
        <fullName evidence="9">CUB domain-containing protein</fullName>
    </recommendedName>
</protein>
<proteinExistence type="predicted"/>